<evidence type="ECO:0000313" key="5">
    <source>
        <dbReference type="Proteomes" id="UP000275368"/>
    </source>
</evidence>
<dbReference type="InterPro" id="IPR020449">
    <property type="entry name" value="Tscrpt_reg_AraC-type_HTH"/>
</dbReference>
<proteinExistence type="predicted"/>
<keyword evidence="3" id="KW-0804">Transcription</keyword>
<protein>
    <submittedName>
        <fullName evidence="4">Uncharacterized protein</fullName>
    </submittedName>
</protein>
<dbReference type="PROSITE" id="PS00041">
    <property type="entry name" value="HTH_ARAC_FAMILY_1"/>
    <property type="match status" value="1"/>
</dbReference>
<dbReference type="EMBL" id="AP019308">
    <property type="protein sequence ID" value="BBH20285.1"/>
    <property type="molecule type" value="Genomic_DNA"/>
</dbReference>
<accession>A0A3G9IVW4</accession>
<gene>
    <name evidence="4" type="ORF">Back11_16300</name>
</gene>
<dbReference type="KEGG" id="pbk:Back11_16300"/>
<dbReference type="AlphaFoldDB" id="A0A3G9IVW4"/>
<dbReference type="GO" id="GO:0043565">
    <property type="term" value="F:sequence-specific DNA binding"/>
    <property type="evidence" value="ECO:0007669"/>
    <property type="project" value="InterPro"/>
</dbReference>
<dbReference type="GO" id="GO:0003700">
    <property type="term" value="F:DNA-binding transcription factor activity"/>
    <property type="evidence" value="ECO:0007669"/>
    <property type="project" value="InterPro"/>
</dbReference>
<dbReference type="SMART" id="SM00342">
    <property type="entry name" value="HTH_ARAC"/>
    <property type="match status" value="1"/>
</dbReference>
<dbReference type="InterPro" id="IPR018060">
    <property type="entry name" value="HTH_AraC"/>
</dbReference>
<evidence type="ECO:0000256" key="3">
    <source>
        <dbReference type="ARBA" id="ARBA00023163"/>
    </source>
</evidence>
<sequence>MIKRMMLNKTWLRRLLLSYVTVFLFIVPLLLFILLLGFGDMSRKTAVESNAIYAKQVLQSLDNQMQLIDNTITNEVATDETLFGFFNQALRDERYYSGYLPSLKVSRLMASMPLIDSIYLYRLSDDKVQTPYSVDTLDSFVDKQVIVEALKQPNLNHSWLNVRKGYTEQRQVADFLSLVRYVPLNSGNDGLIVVNVQVQSIIRFVHSLMPVESNHIRLNDRVGTPIYQGSGDEGLIMTELKSDYSGWTISSGLENGNAFRFVSTMSDYWLIVCLIFFIIGLLWIVVAARINYKPIQSIIQRFQMFSQQKSAELFRKGAQDDFKFIDSALDHLMEQFNAYHKQHEEDLIYKRKHFFFEWIEGNGPLKLEKWQQEMNSLGLPFEFASLCVSVIEISKYGRFTNSYTPQDQNLLKYILASVVKEMADTRNVTSWAEWTSNDQLTVVFHIPTALMEEKSESLIMDLSDKLCRWVGTNLDFDIAIGISSGIDLIELIHDAYNEALKALQYKPSLGQKSVIGYWQIPSVGKQQPLDLLQYIRAMAFSYRTGDSAWLDHFERLFEEMRLGLYTREELSNLMSYLIFFLQKELTELPSDLKTLWTGDALAKLQKSVDGWDSLDELQQELHLILAEFANVMKELRQNNSHYLLIRSIKEYLEEHYANPDLSLLHLSEEFHVHMKSISRLFKEEIGENFIDHLARIRIEHAKELLLRTDCSIQEITLKVGYLHPNTFIRSFKKLVGQTPGDYRKEIRVRQSG</sequence>
<evidence type="ECO:0000256" key="1">
    <source>
        <dbReference type="ARBA" id="ARBA00023015"/>
    </source>
</evidence>
<evidence type="ECO:0000256" key="2">
    <source>
        <dbReference type="ARBA" id="ARBA00023125"/>
    </source>
</evidence>
<keyword evidence="5" id="KW-1185">Reference proteome</keyword>
<dbReference type="Pfam" id="PF12833">
    <property type="entry name" value="HTH_18"/>
    <property type="match status" value="1"/>
</dbReference>
<dbReference type="RefSeq" id="WP_125655213.1">
    <property type="nucleotide sequence ID" value="NZ_AP019308.1"/>
</dbReference>
<dbReference type="Gene3D" id="1.10.10.60">
    <property type="entry name" value="Homeodomain-like"/>
    <property type="match status" value="2"/>
</dbReference>
<evidence type="ECO:0000313" key="4">
    <source>
        <dbReference type="EMBL" id="BBH20285.1"/>
    </source>
</evidence>
<dbReference type="OrthoDB" id="1877256at2"/>
<dbReference type="PANTHER" id="PTHR43280">
    <property type="entry name" value="ARAC-FAMILY TRANSCRIPTIONAL REGULATOR"/>
    <property type="match status" value="1"/>
</dbReference>
<reference evidence="4 5" key="1">
    <citation type="submission" date="2018-11" db="EMBL/GenBank/DDBJ databases">
        <title>Complete genome sequence of Paenibacillus baekrokdamisoli strain KCTC 33723.</title>
        <authorList>
            <person name="Kang S.W."/>
            <person name="Lee K.C."/>
            <person name="Kim K.K."/>
            <person name="Kim J.S."/>
            <person name="Kim D.S."/>
            <person name="Ko S.H."/>
            <person name="Yang S.H."/>
            <person name="Lee J.S."/>
        </authorList>
    </citation>
    <scope>NUCLEOTIDE SEQUENCE [LARGE SCALE GENOMIC DNA]</scope>
    <source>
        <strain evidence="4 5">KCTC 33723</strain>
    </source>
</reference>
<dbReference type="InterPro" id="IPR018062">
    <property type="entry name" value="HTH_AraC-typ_CS"/>
</dbReference>
<dbReference type="InterPro" id="IPR009057">
    <property type="entry name" value="Homeodomain-like_sf"/>
</dbReference>
<keyword evidence="1" id="KW-0805">Transcription regulation</keyword>
<dbReference type="PROSITE" id="PS01124">
    <property type="entry name" value="HTH_ARAC_FAMILY_2"/>
    <property type="match status" value="1"/>
</dbReference>
<dbReference type="PRINTS" id="PR00032">
    <property type="entry name" value="HTHARAC"/>
</dbReference>
<keyword evidence="2" id="KW-0238">DNA-binding</keyword>
<dbReference type="PANTHER" id="PTHR43280:SF28">
    <property type="entry name" value="HTH-TYPE TRANSCRIPTIONAL ACTIVATOR RHAS"/>
    <property type="match status" value="1"/>
</dbReference>
<dbReference type="SUPFAM" id="SSF46689">
    <property type="entry name" value="Homeodomain-like"/>
    <property type="match status" value="1"/>
</dbReference>
<organism evidence="4 5">
    <name type="scientific">Paenibacillus baekrokdamisoli</name>
    <dbReference type="NCBI Taxonomy" id="1712516"/>
    <lineage>
        <taxon>Bacteria</taxon>
        <taxon>Bacillati</taxon>
        <taxon>Bacillota</taxon>
        <taxon>Bacilli</taxon>
        <taxon>Bacillales</taxon>
        <taxon>Paenibacillaceae</taxon>
        <taxon>Paenibacillus</taxon>
    </lineage>
</organism>
<name>A0A3G9IVW4_9BACL</name>
<dbReference type="Proteomes" id="UP000275368">
    <property type="component" value="Chromosome"/>
</dbReference>